<dbReference type="SUPFAM" id="SSF51658">
    <property type="entry name" value="Xylose isomerase-like"/>
    <property type="match status" value="1"/>
</dbReference>
<comment type="caution">
    <text evidence="7">The sequence shown here is derived from an EMBL/GenBank/DDBJ whole genome shotgun (WGS) entry which is preliminary data.</text>
</comment>
<accession>A0ABN1AMY5</accession>
<evidence type="ECO:0000256" key="6">
    <source>
        <dbReference type="ARBA" id="ARBA00023204"/>
    </source>
</evidence>
<keyword evidence="6" id="KW-0234">DNA repair</keyword>
<evidence type="ECO:0000256" key="1">
    <source>
        <dbReference type="ARBA" id="ARBA00022722"/>
    </source>
</evidence>
<keyword evidence="3" id="KW-0227">DNA damage</keyword>
<dbReference type="PANTHER" id="PTHR31290:SF5">
    <property type="entry name" value="UV-DAMAGE ENDONUCLEASE"/>
    <property type="match status" value="1"/>
</dbReference>
<dbReference type="NCBIfam" id="TIGR00629">
    <property type="entry name" value="uvde"/>
    <property type="match status" value="1"/>
</dbReference>
<dbReference type="InterPro" id="IPR004601">
    <property type="entry name" value="UvdE"/>
</dbReference>
<protein>
    <submittedName>
        <fullName evidence="7">UV DNA damage repair endonuclease UvsE</fullName>
    </submittedName>
</protein>
<dbReference type="Pfam" id="PF03851">
    <property type="entry name" value="UvdE"/>
    <property type="match status" value="1"/>
</dbReference>
<dbReference type="RefSeq" id="WP_343836375.1">
    <property type="nucleotide sequence ID" value="NZ_BAAADO010000001.1"/>
</dbReference>
<gene>
    <name evidence="7" type="primary">uvsE</name>
    <name evidence="7" type="ORF">GCM10008986_01130</name>
</gene>
<keyword evidence="8" id="KW-1185">Reference proteome</keyword>
<dbReference type="GO" id="GO:0004519">
    <property type="term" value="F:endonuclease activity"/>
    <property type="evidence" value="ECO:0007669"/>
    <property type="project" value="UniProtKB-KW"/>
</dbReference>
<dbReference type="PANTHER" id="PTHR31290">
    <property type="entry name" value="UV-DAMAGE ENDONUCLEASE"/>
    <property type="match status" value="1"/>
</dbReference>
<dbReference type="Proteomes" id="UP001500880">
    <property type="component" value="Unassembled WGS sequence"/>
</dbReference>
<sequence length="324" mass="37876">MTNTLFRLGYVAMSVHLKNSSPSQTMTYKRYSQFDDEEAAVHKLESVAQSNVQNCLRLLKHNKANDIHFFRLSSRLVPLATHEALKGWDYIKPVKKDLEDLGDFADRNQMRIDFHPDHFVVLNTPRKEVLKTSFLTLDYHYKLLTNMNVSPRHRCVLHLGGKYESKEDSLERFITNWSYVPERIQEMIMLENDDKTYHIHDVLYACEKLNIPAVFDLHHHLANHEQENWIKEWDRILNTWNASPHAVKMHISSPKSKKQFRAHADTVDSDMFLQFAKEVNGSTGQIDCMIEAKKKDEALFQLVKDLKSNPEVEMVDEASFYLKA</sequence>
<evidence type="ECO:0000313" key="7">
    <source>
        <dbReference type="EMBL" id="GAA0480387.1"/>
    </source>
</evidence>
<dbReference type="InterPro" id="IPR036237">
    <property type="entry name" value="Xyl_isomerase-like_sf"/>
</dbReference>
<keyword evidence="5" id="KW-0378">Hydrolase</keyword>
<evidence type="ECO:0000256" key="5">
    <source>
        <dbReference type="ARBA" id="ARBA00022801"/>
    </source>
</evidence>
<evidence type="ECO:0000313" key="8">
    <source>
        <dbReference type="Proteomes" id="UP001500880"/>
    </source>
</evidence>
<evidence type="ECO:0000256" key="4">
    <source>
        <dbReference type="ARBA" id="ARBA00022769"/>
    </source>
</evidence>
<reference evidence="7 8" key="1">
    <citation type="journal article" date="2019" name="Int. J. Syst. Evol. Microbiol.">
        <title>The Global Catalogue of Microorganisms (GCM) 10K type strain sequencing project: providing services to taxonomists for standard genome sequencing and annotation.</title>
        <authorList>
            <consortium name="The Broad Institute Genomics Platform"/>
            <consortium name="The Broad Institute Genome Sequencing Center for Infectious Disease"/>
            <person name="Wu L."/>
            <person name="Ma J."/>
        </authorList>
    </citation>
    <scope>NUCLEOTIDE SEQUENCE [LARGE SCALE GENOMIC DNA]</scope>
    <source>
        <strain evidence="7 8">JCM 12389</strain>
    </source>
</reference>
<keyword evidence="2 7" id="KW-0255">Endonuclease</keyword>
<evidence type="ECO:0000256" key="2">
    <source>
        <dbReference type="ARBA" id="ARBA00022759"/>
    </source>
</evidence>
<dbReference type="Gene3D" id="3.20.20.150">
    <property type="entry name" value="Divalent-metal-dependent TIM barrel enzymes"/>
    <property type="match status" value="1"/>
</dbReference>
<keyword evidence="1" id="KW-0540">Nuclease</keyword>
<evidence type="ECO:0000256" key="3">
    <source>
        <dbReference type="ARBA" id="ARBA00022763"/>
    </source>
</evidence>
<name>A0ABN1AMY5_9BACI</name>
<keyword evidence="4" id="KW-0228">DNA excision</keyword>
<proteinExistence type="predicted"/>
<organism evidence="7 8">
    <name type="scientific">Salinibacillus aidingensis</name>
    <dbReference type="NCBI Taxonomy" id="237684"/>
    <lineage>
        <taxon>Bacteria</taxon>
        <taxon>Bacillati</taxon>
        <taxon>Bacillota</taxon>
        <taxon>Bacilli</taxon>
        <taxon>Bacillales</taxon>
        <taxon>Bacillaceae</taxon>
        <taxon>Salinibacillus</taxon>
    </lineage>
</organism>
<dbReference type="EMBL" id="BAAADO010000001">
    <property type="protein sequence ID" value="GAA0480387.1"/>
    <property type="molecule type" value="Genomic_DNA"/>
</dbReference>